<protein>
    <submittedName>
        <fullName evidence="1">Uncharacterized protein</fullName>
    </submittedName>
</protein>
<organism evidence="1 2">
    <name type="scientific">Cichorium intybus</name>
    <name type="common">Chicory</name>
    <dbReference type="NCBI Taxonomy" id="13427"/>
    <lineage>
        <taxon>Eukaryota</taxon>
        <taxon>Viridiplantae</taxon>
        <taxon>Streptophyta</taxon>
        <taxon>Embryophyta</taxon>
        <taxon>Tracheophyta</taxon>
        <taxon>Spermatophyta</taxon>
        <taxon>Magnoliopsida</taxon>
        <taxon>eudicotyledons</taxon>
        <taxon>Gunneridae</taxon>
        <taxon>Pentapetalae</taxon>
        <taxon>asterids</taxon>
        <taxon>campanulids</taxon>
        <taxon>Asterales</taxon>
        <taxon>Asteraceae</taxon>
        <taxon>Cichorioideae</taxon>
        <taxon>Cichorieae</taxon>
        <taxon>Cichoriinae</taxon>
        <taxon>Cichorium</taxon>
    </lineage>
</organism>
<keyword evidence="2" id="KW-1185">Reference proteome</keyword>
<comment type="caution">
    <text evidence="1">The sequence shown here is derived from an EMBL/GenBank/DDBJ whole genome shotgun (WGS) entry which is preliminary data.</text>
</comment>
<reference evidence="1 2" key="2">
    <citation type="journal article" date="2022" name="Mol. Ecol. Resour.">
        <title>The genomes of chicory, endive, great burdock and yacon provide insights into Asteraceae paleo-polyploidization history and plant inulin production.</title>
        <authorList>
            <person name="Fan W."/>
            <person name="Wang S."/>
            <person name="Wang H."/>
            <person name="Wang A."/>
            <person name="Jiang F."/>
            <person name="Liu H."/>
            <person name="Zhao H."/>
            <person name="Xu D."/>
            <person name="Zhang Y."/>
        </authorList>
    </citation>
    <scope>NUCLEOTIDE SEQUENCE [LARGE SCALE GENOMIC DNA]</scope>
    <source>
        <strain evidence="2">cv. Punajuju</strain>
        <tissue evidence="1">Leaves</tissue>
    </source>
</reference>
<sequence length="88" mass="10473">MGSVCRKKRSLSAKQMQSKESKNDNVKRVMIFDRRRHRLRWKLMASGEQMASPIKMRSVARMNRRTVVFAGSERKDFSWRRKVTGKKE</sequence>
<gene>
    <name evidence="1" type="ORF">L2E82_44781</name>
</gene>
<accession>A0ACB8ZQ71</accession>
<dbReference type="EMBL" id="CM042016">
    <property type="protein sequence ID" value="KAI3700162.1"/>
    <property type="molecule type" value="Genomic_DNA"/>
</dbReference>
<dbReference type="Proteomes" id="UP001055811">
    <property type="component" value="Linkage Group LG08"/>
</dbReference>
<evidence type="ECO:0000313" key="1">
    <source>
        <dbReference type="EMBL" id="KAI3700162.1"/>
    </source>
</evidence>
<proteinExistence type="predicted"/>
<name>A0ACB8ZQ71_CICIN</name>
<reference evidence="2" key="1">
    <citation type="journal article" date="2022" name="Mol. Ecol. Resour.">
        <title>The genomes of chicory, endive, great burdock and yacon provide insights into Asteraceae palaeo-polyploidization history and plant inulin production.</title>
        <authorList>
            <person name="Fan W."/>
            <person name="Wang S."/>
            <person name="Wang H."/>
            <person name="Wang A."/>
            <person name="Jiang F."/>
            <person name="Liu H."/>
            <person name="Zhao H."/>
            <person name="Xu D."/>
            <person name="Zhang Y."/>
        </authorList>
    </citation>
    <scope>NUCLEOTIDE SEQUENCE [LARGE SCALE GENOMIC DNA]</scope>
    <source>
        <strain evidence="2">cv. Punajuju</strain>
    </source>
</reference>
<evidence type="ECO:0000313" key="2">
    <source>
        <dbReference type="Proteomes" id="UP001055811"/>
    </source>
</evidence>